<sequence length="80" mass="8574">VKGVPPLIGGMPSGHAAISFSILVSVAYITKDFLVILLVTVLVLLVSHSRIQLNIHTFKEVATGGMLGAAITFFIYVFFL</sequence>
<organism evidence="3 4">
    <name type="scientific">Flexistipes sinusarabici</name>
    <dbReference type="NCBI Taxonomy" id="2352"/>
    <lineage>
        <taxon>Bacteria</taxon>
        <taxon>Pseudomonadati</taxon>
        <taxon>Deferribacterota</taxon>
        <taxon>Deferribacteres</taxon>
        <taxon>Deferribacterales</taxon>
        <taxon>Flexistipitaceae</taxon>
        <taxon>Flexistipes</taxon>
    </lineage>
</organism>
<dbReference type="Pfam" id="PF01569">
    <property type="entry name" value="PAP2"/>
    <property type="match status" value="1"/>
</dbReference>
<name>A0A5D0MMG9_FLESI</name>
<keyword evidence="1" id="KW-1133">Transmembrane helix</keyword>
<dbReference type="Gene3D" id="1.20.144.10">
    <property type="entry name" value="Phosphatidic acid phosphatase type 2/haloperoxidase"/>
    <property type="match status" value="1"/>
</dbReference>
<dbReference type="AlphaFoldDB" id="A0A5D0MMG9"/>
<dbReference type="InterPro" id="IPR036938">
    <property type="entry name" value="PAP2/HPO_sf"/>
</dbReference>
<reference evidence="3 4" key="1">
    <citation type="submission" date="2019-08" db="EMBL/GenBank/DDBJ databases">
        <title>Genomic characterization of a novel candidate phylum (ARYD3) from a high temperature, high salinity tertiary oil reservoir in north central Oklahoma, USA.</title>
        <authorList>
            <person name="Youssef N.H."/>
            <person name="Yadav A."/>
            <person name="Elshahed M.S."/>
        </authorList>
    </citation>
    <scope>NUCLEOTIDE SEQUENCE [LARGE SCALE GENOMIC DNA]</scope>
    <source>
        <strain evidence="3">ARYD1</strain>
    </source>
</reference>
<dbReference type="Proteomes" id="UP000323337">
    <property type="component" value="Unassembled WGS sequence"/>
</dbReference>
<evidence type="ECO:0000259" key="2">
    <source>
        <dbReference type="Pfam" id="PF01569"/>
    </source>
</evidence>
<dbReference type="RefSeq" id="WP_303701824.1">
    <property type="nucleotide sequence ID" value="NZ_VSIV01000295.1"/>
</dbReference>
<dbReference type="EMBL" id="VSIV01000295">
    <property type="protein sequence ID" value="TYB32661.1"/>
    <property type="molecule type" value="Genomic_DNA"/>
</dbReference>
<proteinExistence type="predicted"/>
<evidence type="ECO:0000256" key="1">
    <source>
        <dbReference type="SAM" id="Phobius"/>
    </source>
</evidence>
<feature type="transmembrane region" description="Helical" evidence="1">
    <location>
        <begin position="20"/>
        <end position="46"/>
    </location>
</feature>
<dbReference type="SUPFAM" id="SSF48317">
    <property type="entry name" value="Acid phosphatase/Vanadium-dependent haloperoxidase"/>
    <property type="match status" value="1"/>
</dbReference>
<protein>
    <submittedName>
        <fullName evidence="3">Phosphatase PAP2 family protein</fullName>
    </submittedName>
</protein>
<gene>
    <name evidence="3" type="ORF">FXF49_10380</name>
</gene>
<accession>A0A5D0MMG9</accession>
<keyword evidence="1" id="KW-0472">Membrane</keyword>
<feature type="domain" description="Phosphatidic acid phosphatase type 2/haloperoxidase" evidence="2">
    <location>
        <begin position="10"/>
        <end position="78"/>
    </location>
</feature>
<evidence type="ECO:0000313" key="3">
    <source>
        <dbReference type="EMBL" id="TYB32661.1"/>
    </source>
</evidence>
<evidence type="ECO:0000313" key="4">
    <source>
        <dbReference type="Proteomes" id="UP000323337"/>
    </source>
</evidence>
<feature type="transmembrane region" description="Helical" evidence="1">
    <location>
        <begin position="58"/>
        <end position="79"/>
    </location>
</feature>
<comment type="caution">
    <text evidence="3">The sequence shown here is derived from an EMBL/GenBank/DDBJ whole genome shotgun (WGS) entry which is preliminary data.</text>
</comment>
<dbReference type="InterPro" id="IPR000326">
    <property type="entry name" value="PAP2/HPO"/>
</dbReference>
<keyword evidence="1" id="KW-0812">Transmembrane</keyword>
<feature type="non-terminal residue" evidence="3">
    <location>
        <position position="1"/>
    </location>
</feature>